<name>A0A6M0RR15_9CYAN</name>
<reference evidence="1 2" key="1">
    <citation type="journal article" date="2020" name="Microb. Ecol.">
        <title>Ecogenomics of the Marine Benthic Filamentous Cyanobacterium Adonisia.</title>
        <authorList>
            <person name="Walter J.M."/>
            <person name="Coutinho F.H."/>
            <person name="Leomil L."/>
            <person name="Hargreaves P.I."/>
            <person name="Campeao M.E."/>
            <person name="Vieira V.V."/>
            <person name="Silva B.S."/>
            <person name="Fistarol G.O."/>
            <person name="Salomon P.S."/>
            <person name="Sawabe T."/>
            <person name="Mino S."/>
            <person name="Hosokawa M."/>
            <person name="Miyashita H."/>
            <person name="Maruyama F."/>
            <person name="van Verk M.C."/>
            <person name="Dutilh B.E."/>
            <person name="Thompson C.C."/>
            <person name="Thompson F.L."/>
        </authorList>
    </citation>
    <scope>NUCLEOTIDE SEQUENCE [LARGE SCALE GENOMIC DNA]</scope>
    <source>
        <strain evidence="1 2">CCMR0081</strain>
    </source>
</reference>
<keyword evidence="2" id="KW-1185">Reference proteome</keyword>
<accession>A0A6M0RR15</accession>
<gene>
    <name evidence="1" type="ORF">DXZ20_24265</name>
</gene>
<dbReference type="AlphaFoldDB" id="A0A6M0RR15"/>
<comment type="caution">
    <text evidence="1">The sequence shown here is derived from an EMBL/GenBank/DDBJ whole genome shotgun (WGS) entry which is preliminary data.</text>
</comment>
<dbReference type="RefSeq" id="WP_163701465.1">
    <property type="nucleotide sequence ID" value="NZ_QXHD01000004.1"/>
</dbReference>
<dbReference type="Proteomes" id="UP000481033">
    <property type="component" value="Unassembled WGS sequence"/>
</dbReference>
<evidence type="ECO:0000313" key="1">
    <source>
        <dbReference type="EMBL" id="NEZ58698.1"/>
    </source>
</evidence>
<evidence type="ECO:0008006" key="3">
    <source>
        <dbReference type="Google" id="ProtNLM"/>
    </source>
</evidence>
<evidence type="ECO:0000313" key="2">
    <source>
        <dbReference type="Proteomes" id="UP000481033"/>
    </source>
</evidence>
<sequence length="375" mass="40948">MTLTTVANPQIYLAADLGSSASKFFYRVHPGQTVPLWMGAEVADGLSSVSVPSLNASGRPQECAWLQLDDEIVLVGDAAKAFLETNSLMAKKSQMAAYKIAAALGAIATAEELPTHYDATVWLALPLTEIRTRNEVAEQLKALCQSGFKFRDTPQRIGLSLKFFPEGFGLYLRHKQRLESVGQSIAQRCMMVLMMGHRNLSALYFEGGSLRVASSSSNGPGFWPIFEKTADSLGVTTADYGALMNALMTGHNQQISQSRGSLYDFGELAEAVRQTYWQSVQVHLQDHVFKQLGNAAVDITVSGGASHVLRPRLEDYFYDLNLTERVTFADGRQSQLTAIANQLPESAIIPTLPLRMVDGYGLFQGLIGKLCKVTA</sequence>
<proteinExistence type="predicted"/>
<dbReference type="EMBL" id="QXHD01000004">
    <property type="protein sequence ID" value="NEZ58698.1"/>
    <property type="molecule type" value="Genomic_DNA"/>
</dbReference>
<organism evidence="1 2">
    <name type="scientific">Adonisia turfae CCMR0081</name>
    <dbReference type="NCBI Taxonomy" id="2292702"/>
    <lineage>
        <taxon>Bacteria</taxon>
        <taxon>Bacillati</taxon>
        <taxon>Cyanobacteriota</taxon>
        <taxon>Adonisia</taxon>
        <taxon>Adonisia turfae</taxon>
    </lineage>
</organism>
<protein>
    <recommendedName>
        <fullName evidence="3">ParM/StbA family protein</fullName>
    </recommendedName>
</protein>